<sequence>MEYTIKIWKTSTVREVKQRTTLRSLLRALFYFCMLCDVKFKFALKIALPILLILVAGTLFFLYYSNRIPENALVYYRIKDHKGEISVWRASNCEINGAEFHCHAELCPDDKLRGYPLSRKYKPDTNVYQDTAIINLNFGLFKKTSYIPRPVYAKFDTAYFKKQFASVKKTFPCSHSKTFLSSYELTAIDLPSGVMFYETGKKMDSQKPAKSKEKSERKDSLSSNLKTKPAKLSIACPDVLGRTLPHFTCYCVNYPTYCGNPKYTNMPAPPERHFYAMNVLSLKDSSFTWKLIYKTPYSEADTLEVTTVVKRE</sequence>
<organism evidence="3 4">
    <name type="scientific">Hallerella succinigenes</name>
    <dbReference type="NCBI Taxonomy" id="1896222"/>
    <lineage>
        <taxon>Bacteria</taxon>
        <taxon>Pseudomonadati</taxon>
        <taxon>Fibrobacterota</taxon>
        <taxon>Fibrobacteria</taxon>
        <taxon>Fibrobacterales</taxon>
        <taxon>Fibrobacteraceae</taxon>
        <taxon>Hallerella</taxon>
    </lineage>
</organism>
<accession>A0A2M9A588</accession>
<feature type="transmembrane region" description="Helical" evidence="2">
    <location>
        <begin position="46"/>
        <end position="64"/>
    </location>
</feature>
<evidence type="ECO:0000256" key="2">
    <source>
        <dbReference type="SAM" id="Phobius"/>
    </source>
</evidence>
<feature type="region of interest" description="Disordered" evidence="1">
    <location>
        <begin position="205"/>
        <end position="225"/>
    </location>
</feature>
<name>A0A2M9A588_9BACT</name>
<gene>
    <name evidence="3" type="ORF">BGX16_0750</name>
</gene>
<dbReference type="Proteomes" id="UP000231134">
    <property type="component" value="Unassembled WGS sequence"/>
</dbReference>
<evidence type="ECO:0000313" key="4">
    <source>
        <dbReference type="Proteomes" id="UP000231134"/>
    </source>
</evidence>
<keyword evidence="2" id="KW-1133">Transmembrane helix</keyword>
<protein>
    <submittedName>
        <fullName evidence="3">Uncharacterized protein</fullName>
    </submittedName>
</protein>
<keyword evidence="2" id="KW-0472">Membrane</keyword>
<keyword evidence="2" id="KW-0812">Transmembrane</keyword>
<proteinExistence type="predicted"/>
<reference evidence="3 4" key="1">
    <citation type="submission" date="2017-11" db="EMBL/GenBank/DDBJ databases">
        <title>Animal gut microbial communities from fecal samples from Wisconsin, USA.</title>
        <authorList>
            <person name="Neumann A."/>
        </authorList>
    </citation>
    <scope>NUCLEOTIDE SEQUENCE [LARGE SCALE GENOMIC DNA]</scope>
    <source>
        <strain evidence="3 4">UWS3</strain>
    </source>
</reference>
<comment type="caution">
    <text evidence="3">The sequence shown here is derived from an EMBL/GenBank/DDBJ whole genome shotgun (WGS) entry which is preliminary data.</text>
</comment>
<evidence type="ECO:0000256" key="1">
    <source>
        <dbReference type="SAM" id="MobiDB-lite"/>
    </source>
</evidence>
<feature type="compositionally biased region" description="Basic and acidic residues" evidence="1">
    <location>
        <begin position="205"/>
        <end position="220"/>
    </location>
</feature>
<dbReference type="AlphaFoldDB" id="A0A2M9A588"/>
<evidence type="ECO:0000313" key="3">
    <source>
        <dbReference type="EMBL" id="PJJ40803.1"/>
    </source>
</evidence>
<keyword evidence="4" id="KW-1185">Reference proteome</keyword>
<dbReference type="RefSeq" id="WP_241899429.1">
    <property type="nucleotide sequence ID" value="NZ_PGEX01000001.1"/>
</dbReference>
<dbReference type="EMBL" id="PGEX01000001">
    <property type="protein sequence ID" value="PJJ40803.1"/>
    <property type="molecule type" value="Genomic_DNA"/>
</dbReference>